<evidence type="ECO:0000313" key="3">
    <source>
        <dbReference type="RefSeq" id="XP_034236682.1"/>
    </source>
</evidence>
<gene>
    <name evidence="3" type="primary">LOC117642528</name>
</gene>
<organism evidence="3">
    <name type="scientific">Thrips palmi</name>
    <name type="common">Melon thrips</name>
    <dbReference type="NCBI Taxonomy" id="161013"/>
    <lineage>
        <taxon>Eukaryota</taxon>
        <taxon>Metazoa</taxon>
        <taxon>Ecdysozoa</taxon>
        <taxon>Arthropoda</taxon>
        <taxon>Hexapoda</taxon>
        <taxon>Insecta</taxon>
        <taxon>Pterygota</taxon>
        <taxon>Neoptera</taxon>
        <taxon>Paraneoptera</taxon>
        <taxon>Thysanoptera</taxon>
        <taxon>Terebrantia</taxon>
        <taxon>Thripoidea</taxon>
        <taxon>Thripidae</taxon>
        <taxon>Thrips</taxon>
    </lineage>
</organism>
<feature type="domain" description="Transposable element P transposase-like GTP-binding insertion" evidence="1">
    <location>
        <begin position="1"/>
        <end position="50"/>
    </location>
</feature>
<dbReference type="AlphaFoldDB" id="A0A6P8YRI3"/>
<evidence type="ECO:0000313" key="2">
    <source>
        <dbReference type="Proteomes" id="UP000515158"/>
    </source>
</evidence>
<dbReference type="InterPro" id="IPR048366">
    <property type="entry name" value="TNP-like_GBD"/>
</dbReference>
<protein>
    <submittedName>
        <fullName evidence="3">Uncharacterized protein LOC117642528</fullName>
    </submittedName>
</protein>
<reference evidence="3" key="1">
    <citation type="submission" date="2025-08" db="UniProtKB">
        <authorList>
            <consortium name="RefSeq"/>
        </authorList>
    </citation>
    <scope>IDENTIFICATION</scope>
    <source>
        <tissue evidence="3">Total insect</tissue>
    </source>
</reference>
<proteinExistence type="predicted"/>
<accession>A0A6P8YRI3</accession>
<sequence length="219" mass="25722">MKVFPAAQVMSETVANNLEDIHGPDNLKETVKFIRLVDRFFDCLNGHSTTEGRHHLKPDRNPYTDADDPRLNFLQDEFLGYLQDWRQEVQTRPGRYTAMQRKAMTLTQETYEGIYITVHSFVEVVKYLLSPEVGIDFLNSRDLVCQDDLEQYFEAQRERGKLNNNPTLKQALHNDTKIMKMGEIRQTLFKGNTYRKRQANIEIDETPMPRRKLPKTLRN</sequence>
<evidence type="ECO:0000259" key="1">
    <source>
        <dbReference type="Pfam" id="PF21788"/>
    </source>
</evidence>
<name>A0A6P8YRI3_THRPL</name>
<dbReference type="InParanoid" id="A0A6P8YRI3"/>
<dbReference type="RefSeq" id="XP_034236682.1">
    <property type="nucleotide sequence ID" value="XM_034380791.1"/>
</dbReference>
<dbReference type="KEGG" id="tpal:117642528"/>
<dbReference type="GeneID" id="117642528"/>
<dbReference type="Pfam" id="PF21788">
    <property type="entry name" value="TNP-like_GBD"/>
    <property type="match status" value="1"/>
</dbReference>
<keyword evidence="2" id="KW-1185">Reference proteome</keyword>
<dbReference type="OrthoDB" id="7698710at2759"/>
<dbReference type="Proteomes" id="UP000515158">
    <property type="component" value="Unplaced"/>
</dbReference>